<dbReference type="PROSITE" id="PS51695">
    <property type="entry name" value="SEDOLISIN"/>
    <property type="match status" value="1"/>
</dbReference>
<dbReference type="GO" id="GO:0006508">
    <property type="term" value="P:proteolysis"/>
    <property type="evidence" value="ECO:0007669"/>
    <property type="project" value="InterPro"/>
</dbReference>
<dbReference type="eggNOG" id="COG4934">
    <property type="taxonomic scope" value="Bacteria"/>
</dbReference>
<dbReference type="InterPro" id="IPR006311">
    <property type="entry name" value="TAT_signal"/>
</dbReference>
<dbReference type="InterPro" id="IPR050819">
    <property type="entry name" value="Tripeptidyl-peptidase_I"/>
</dbReference>
<feature type="chain" id="PRO_5002982266" evidence="2">
    <location>
        <begin position="28"/>
        <end position="412"/>
    </location>
</feature>
<dbReference type="AlphaFoldDB" id="C7PX47"/>
<protein>
    <submittedName>
        <fullName evidence="4">Peptidase S8 and S53 subtilisin kexin sedolisin</fullName>
    </submittedName>
</protein>
<evidence type="ECO:0000256" key="1">
    <source>
        <dbReference type="SAM" id="MobiDB-lite"/>
    </source>
</evidence>
<evidence type="ECO:0000256" key="2">
    <source>
        <dbReference type="SAM" id="SignalP"/>
    </source>
</evidence>
<evidence type="ECO:0000259" key="3">
    <source>
        <dbReference type="PROSITE" id="PS51695"/>
    </source>
</evidence>
<dbReference type="PANTHER" id="PTHR14218">
    <property type="entry name" value="PROTEASE S8 TRIPEPTIDYL PEPTIDASE I CLN2"/>
    <property type="match status" value="1"/>
</dbReference>
<dbReference type="Gene3D" id="3.40.50.200">
    <property type="entry name" value="Peptidase S8/S53 domain"/>
    <property type="match status" value="1"/>
</dbReference>
<dbReference type="InterPro" id="IPR030400">
    <property type="entry name" value="Sedolisin_dom"/>
</dbReference>
<keyword evidence="2" id="KW-0732">Signal</keyword>
<feature type="domain" description="Peptidase S53" evidence="3">
    <location>
        <begin position="89"/>
        <end position="412"/>
    </location>
</feature>
<dbReference type="KEGG" id="cai:Caci_0446"/>
<dbReference type="GO" id="GO:0008240">
    <property type="term" value="F:tripeptidyl-peptidase activity"/>
    <property type="evidence" value="ECO:0007669"/>
    <property type="project" value="TreeGrafter"/>
</dbReference>
<dbReference type="SUPFAM" id="SSF52743">
    <property type="entry name" value="Subtilisin-like"/>
    <property type="match status" value="1"/>
</dbReference>
<dbReference type="InterPro" id="IPR015500">
    <property type="entry name" value="Peptidase_S8_subtilisin-rel"/>
</dbReference>
<accession>C7PX47</accession>
<proteinExistence type="predicted"/>
<dbReference type="CDD" id="cd04056">
    <property type="entry name" value="Peptidases_S53"/>
    <property type="match status" value="1"/>
</dbReference>
<dbReference type="PRINTS" id="PR00723">
    <property type="entry name" value="SUBTILISIN"/>
</dbReference>
<organism evidence="4 5">
    <name type="scientific">Catenulispora acidiphila (strain DSM 44928 / JCM 14897 / NBRC 102108 / NRRL B-24433 / ID139908)</name>
    <dbReference type="NCBI Taxonomy" id="479433"/>
    <lineage>
        <taxon>Bacteria</taxon>
        <taxon>Bacillati</taxon>
        <taxon>Actinomycetota</taxon>
        <taxon>Actinomycetes</taxon>
        <taxon>Catenulisporales</taxon>
        <taxon>Catenulisporaceae</taxon>
        <taxon>Catenulispora</taxon>
    </lineage>
</organism>
<dbReference type="HOGENOM" id="CLU_012501_3_0_11"/>
<dbReference type="Proteomes" id="UP000000851">
    <property type="component" value="Chromosome"/>
</dbReference>
<reference evidence="4 5" key="1">
    <citation type="journal article" date="2009" name="Stand. Genomic Sci.">
        <title>Complete genome sequence of Catenulispora acidiphila type strain (ID 139908).</title>
        <authorList>
            <person name="Copeland A."/>
            <person name="Lapidus A."/>
            <person name="Glavina Del Rio T."/>
            <person name="Nolan M."/>
            <person name="Lucas S."/>
            <person name="Chen F."/>
            <person name="Tice H."/>
            <person name="Cheng J.F."/>
            <person name="Bruce D."/>
            <person name="Goodwin L."/>
            <person name="Pitluck S."/>
            <person name="Mikhailova N."/>
            <person name="Pati A."/>
            <person name="Ivanova N."/>
            <person name="Mavromatis K."/>
            <person name="Chen A."/>
            <person name="Palaniappan K."/>
            <person name="Chain P."/>
            <person name="Land M."/>
            <person name="Hauser L."/>
            <person name="Chang Y.J."/>
            <person name="Jeffries C.D."/>
            <person name="Chertkov O."/>
            <person name="Brettin T."/>
            <person name="Detter J.C."/>
            <person name="Han C."/>
            <person name="Ali Z."/>
            <person name="Tindall B.J."/>
            <person name="Goker M."/>
            <person name="Bristow J."/>
            <person name="Eisen J.A."/>
            <person name="Markowitz V."/>
            <person name="Hugenholtz P."/>
            <person name="Kyrpides N.C."/>
            <person name="Klenk H.P."/>
        </authorList>
    </citation>
    <scope>NUCLEOTIDE SEQUENCE [LARGE SCALE GENOMIC DNA]</scope>
    <source>
        <strain evidence="5">DSM 44928 / JCM 14897 / NBRC 102108 / NRRL B-24433 / ID139908</strain>
    </source>
</reference>
<dbReference type="InterPro" id="IPR036852">
    <property type="entry name" value="Peptidase_S8/S53_dom_sf"/>
</dbReference>
<evidence type="ECO:0000313" key="5">
    <source>
        <dbReference type="Proteomes" id="UP000000851"/>
    </source>
</evidence>
<evidence type="ECO:0000313" key="4">
    <source>
        <dbReference type="EMBL" id="ACU69398.1"/>
    </source>
</evidence>
<dbReference type="PROSITE" id="PS51318">
    <property type="entry name" value="TAT"/>
    <property type="match status" value="1"/>
</dbReference>
<name>C7PX47_CATAD</name>
<gene>
    <name evidence="4" type="ordered locus">Caci_0446</name>
</gene>
<sequence length="412" mass="40334" precursor="true">MKTRIRILTALAAGAAAALGLAAPAVAAPTHGGGGTKPSGGTSVAVCAAATPGHASCFARLRTDVHGGSGVRGAAAGRSKPANAAPPTGLSPADLRAAYNLPSTGGAGQTVAIVDAGAEPNIESDLAVYRATYGLPACTTANGCFQVANQRGAASPLPPDQGWGVEIALDVDMVSAACPQCHILLVEADDASNENLAASVDTAVALGATEVSNSYGGPEASDSAQVASHYSHPGVAILASTGDSGYQPANAPAVYGSVIAVGGTTLTRAATSRGWSESAWSGAGSGCSAWFAKPAWQQDANCPGRMTADVSADADPNTGPAIYCTDGCPGWGVVGGTSVSSPFLAGVVALAGHPGRFPDASYLYAHASGLNDVVGGNNSVSGMDCGGDYQCNAVADYDGPTGLGTPNGLAAF</sequence>
<dbReference type="PANTHER" id="PTHR14218:SF15">
    <property type="entry name" value="TRIPEPTIDYL-PEPTIDASE 1"/>
    <property type="match status" value="1"/>
</dbReference>
<dbReference type="RefSeq" id="WP_012784693.1">
    <property type="nucleotide sequence ID" value="NC_013131.1"/>
</dbReference>
<dbReference type="GO" id="GO:0004252">
    <property type="term" value="F:serine-type endopeptidase activity"/>
    <property type="evidence" value="ECO:0007669"/>
    <property type="project" value="InterPro"/>
</dbReference>
<feature type="signal peptide" evidence="2">
    <location>
        <begin position="1"/>
        <end position="27"/>
    </location>
</feature>
<dbReference type="STRING" id="479433.Caci_0446"/>
<keyword evidence="5" id="KW-1185">Reference proteome</keyword>
<dbReference type="InParanoid" id="C7PX47"/>
<feature type="region of interest" description="Disordered" evidence="1">
    <location>
        <begin position="69"/>
        <end position="91"/>
    </location>
</feature>
<dbReference type="EMBL" id="CP001700">
    <property type="protein sequence ID" value="ACU69398.1"/>
    <property type="molecule type" value="Genomic_DNA"/>
</dbReference>